<feature type="non-terminal residue" evidence="2">
    <location>
        <position position="149"/>
    </location>
</feature>
<keyword evidence="1" id="KW-0472">Membrane</keyword>
<dbReference type="AlphaFoldDB" id="A0A9W4WZF4"/>
<organism evidence="2 3">
    <name type="scientific">Funneliformis geosporum</name>
    <dbReference type="NCBI Taxonomy" id="1117311"/>
    <lineage>
        <taxon>Eukaryota</taxon>
        <taxon>Fungi</taxon>
        <taxon>Fungi incertae sedis</taxon>
        <taxon>Mucoromycota</taxon>
        <taxon>Glomeromycotina</taxon>
        <taxon>Glomeromycetes</taxon>
        <taxon>Glomerales</taxon>
        <taxon>Glomeraceae</taxon>
        <taxon>Funneliformis</taxon>
    </lineage>
</organism>
<protein>
    <submittedName>
        <fullName evidence="2">12739_t:CDS:1</fullName>
    </submittedName>
</protein>
<dbReference type="PANTHER" id="PTHR33266:SF1">
    <property type="entry name" value="F-BOX DOMAIN-CONTAINING PROTEIN"/>
    <property type="match status" value="1"/>
</dbReference>
<keyword evidence="1" id="KW-0812">Transmembrane</keyword>
<sequence>PLWASNWIASKHSDNQFKFRDIINLAKTKLLGSTFSWDKGKFNSQWKRIITLALIACTAVLYVFPASSITPELIRAHMVTLIAIDKDYENYIITYPSELILSEASLELMSEGNIWKEVLQELDFTFRSDGILDAGSQNELAVRLLLLNA</sequence>
<accession>A0A9W4WZF4</accession>
<evidence type="ECO:0000256" key="1">
    <source>
        <dbReference type="SAM" id="Phobius"/>
    </source>
</evidence>
<proteinExistence type="predicted"/>
<gene>
    <name evidence="2" type="ORF">FWILDA_LOCUS17794</name>
</gene>
<dbReference type="OrthoDB" id="2427787at2759"/>
<reference evidence="2" key="1">
    <citation type="submission" date="2022-08" db="EMBL/GenBank/DDBJ databases">
        <authorList>
            <person name="Kallberg Y."/>
            <person name="Tangrot J."/>
            <person name="Rosling A."/>
        </authorList>
    </citation>
    <scope>NUCLEOTIDE SEQUENCE</scope>
    <source>
        <strain evidence="2">Wild A</strain>
    </source>
</reference>
<dbReference type="EMBL" id="CAMKVN010015150">
    <property type="protein sequence ID" value="CAI2196872.1"/>
    <property type="molecule type" value="Genomic_DNA"/>
</dbReference>
<keyword evidence="3" id="KW-1185">Reference proteome</keyword>
<dbReference type="PANTHER" id="PTHR33266">
    <property type="entry name" value="CHROMOSOME 15, WHOLE GENOME SHOTGUN SEQUENCE"/>
    <property type="match status" value="1"/>
</dbReference>
<feature type="non-terminal residue" evidence="2">
    <location>
        <position position="1"/>
    </location>
</feature>
<feature type="transmembrane region" description="Helical" evidence="1">
    <location>
        <begin position="49"/>
        <end position="69"/>
    </location>
</feature>
<name>A0A9W4WZF4_9GLOM</name>
<keyword evidence="1" id="KW-1133">Transmembrane helix</keyword>
<comment type="caution">
    <text evidence="2">The sequence shown here is derived from an EMBL/GenBank/DDBJ whole genome shotgun (WGS) entry which is preliminary data.</text>
</comment>
<evidence type="ECO:0000313" key="3">
    <source>
        <dbReference type="Proteomes" id="UP001153678"/>
    </source>
</evidence>
<evidence type="ECO:0000313" key="2">
    <source>
        <dbReference type="EMBL" id="CAI2196872.1"/>
    </source>
</evidence>
<dbReference type="Proteomes" id="UP001153678">
    <property type="component" value="Unassembled WGS sequence"/>
</dbReference>